<protein>
    <submittedName>
        <fullName evidence="2">Uncharacterized protein</fullName>
    </submittedName>
</protein>
<organism evidence="2 3">
    <name type="scientific">Bradyrhizobium uaiense</name>
    <dbReference type="NCBI Taxonomy" id="2594946"/>
    <lineage>
        <taxon>Bacteria</taxon>
        <taxon>Pseudomonadati</taxon>
        <taxon>Pseudomonadota</taxon>
        <taxon>Alphaproteobacteria</taxon>
        <taxon>Hyphomicrobiales</taxon>
        <taxon>Nitrobacteraceae</taxon>
        <taxon>Bradyrhizobium</taxon>
    </lineage>
</organism>
<name>A0A6P1BXN9_9BRAD</name>
<evidence type="ECO:0000256" key="1">
    <source>
        <dbReference type="SAM" id="MobiDB-lite"/>
    </source>
</evidence>
<dbReference type="AlphaFoldDB" id="A0A6P1BXN9"/>
<evidence type="ECO:0000313" key="3">
    <source>
        <dbReference type="Proteomes" id="UP000468531"/>
    </source>
</evidence>
<feature type="region of interest" description="Disordered" evidence="1">
    <location>
        <begin position="38"/>
        <end position="67"/>
    </location>
</feature>
<accession>A0A6P1BXN9</accession>
<reference evidence="2 3" key="1">
    <citation type="journal article" date="2020" name="Arch. Microbiol.">
        <title>Bradyrhizobium uaiense sp. nov., a new highly efficient cowpea symbiont.</title>
        <authorList>
            <person name="Cabral Michel D."/>
            <person name="Azarias Guimaraes A."/>
            <person name="Martins da Costa E."/>
            <person name="Soares de Carvalho T."/>
            <person name="Balsanelli E."/>
            <person name="Willems A."/>
            <person name="Maltempi de Souza E."/>
            <person name="de Souza Moreira F.M."/>
        </authorList>
    </citation>
    <scope>NUCLEOTIDE SEQUENCE [LARGE SCALE GENOMIC DNA]</scope>
    <source>
        <strain evidence="2 3">UFLA 03-164</strain>
    </source>
</reference>
<proteinExistence type="predicted"/>
<feature type="non-terminal residue" evidence="2">
    <location>
        <position position="1"/>
    </location>
</feature>
<sequence>FDRDCFAANGASFESDIVAAANQPLKCGRSAGEYRAYLPRARRNRGSQTPPDAHRRRSCGQPADCGR</sequence>
<comment type="caution">
    <text evidence="2">The sequence shown here is derived from an EMBL/GenBank/DDBJ whole genome shotgun (WGS) entry which is preliminary data.</text>
</comment>
<keyword evidence="3" id="KW-1185">Reference proteome</keyword>
<evidence type="ECO:0000313" key="2">
    <source>
        <dbReference type="EMBL" id="NEV03216.1"/>
    </source>
</evidence>
<gene>
    <name evidence="2" type="ORF">FNJ47_48880</name>
</gene>
<dbReference type="Proteomes" id="UP000468531">
    <property type="component" value="Unassembled WGS sequence"/>
</dbReference>
<dbReference type="EMBL" id="VKHP01000991">
    <property type="protein sequence ID" value="NEV03216.1"/>
    <property type="molecule type" value="Genomic_DNA"/>
</dbReference>